<dbReference type="InterPro" id="IPR036187">
    <property type="entry name" value="DNA_mismatch_repair_MutS_sf"/>
</dbReference>
<dbReference type="InterPro" id="IPR045076">
    <property type="entry name" value="MutS"/>
</dbReference>
<reference evidence="8" key="1">
    <citation type="submission" date="2023-07" db="EMBL/GenBank/DDBJ databases">
        <title>Chromosome-level genome assembly of Artemia franciscana.</title>
        <authorList>
            <person name="Jo E."/>
        </authorList>
    </citation>
    <scope>NUCLEOTIDE SEQUENCE</scope>
    <source>
        <tissue evidence="8">Whole body</tissue>
    </source>
</reference>
<dbReference type="InterPro" id="IPR000432">
    <property type="entry name" value="DNA_mismatch_repair_MutS_C"/>
</dbReference>
<dbReference type="SUPFAM" id="SSF48334">
    <property type="entry name" value="DNA repair protein MutS, domain III"/>
    <property type="match status" value="1"/>
</dbReference>
<dbReference type="SMART" id="SM00534">
    <property type="entry name" value="MUTSac"/>
    <property type="match status" value="1"/>
</dbReference>
<dbReference type="GO" id="GO:0030983">
    <property type="term" value="F:mismatched DNA binding"/>
    <property type="evidence" value="ECO:0007669"/>
    <property type="project" value="InterPro"/>
</dbReference>
<sequence>MEGSSCKKSNFCSNGTLSSHSTTQNVPSSSMIDPNCTPIDGSDQVNGQSNFQLANCDEDSEEEKVLCVIYRGGMVGIAVYCIETEELLVYQEVPDVSPEFPYLEMALLEIAPSTILRSYKEDVNIQKVLSSYASAAFEMPEESRDSQRESQISRETSKNRIKIEVLPNNAFNLDKAISRIAQSRLDGEGPTSSEEALLKLVSVLPQFVPSSGTPSASIQAAGAIVYVLDRWRNSKDIERAMEGRRYRVESIRIVSMKNLLRIDPDTIKGLKIFMQDFHPSAYKSSFLKEGFSLFEAMNKCRSTVGSSMLRSIFLRPTRDIEELERRFKAISFFRNPRHNDILTTLTETLQRVRKINRILAKLDYCNPSLQEWTTLYQTTSSLASIIHLSQKLPQDIEIFKKLSELGATNEPYRVARAIQHIIDFDKTKDLEQFTVKPGIDATLDELRKKHNELPGFLSKVNVEEAKSLPIRSECRVAYYPELGFLLGIPYDETLNSPGSLMILGYQFMFTANGQAFYKSARCKELDESIGDIHVFILDLETRLCKKLCAAIREHSGTLIKAINLVALLDCYISLAIAAEEHHLVMPQFLPRKEGECCRLKIMDGRNLLQELAIDSVVPNDTDMGNSQPRLHILTGPNASGKSVYIRQIGVIVFLAHIGSCVPAREAHLTTFDAIYSRLNDFESVSSGFSSFAKDLNQMVYAVKNATSNSLVLIDEFGIGTSEVDGKSLFVSAINHWLQVQPESPIVVASTHFHDIDHLLDTSANLGFKRMDFMEESGEIIPLFKVIDGKQDFSYALNIAIRMGIPQDCLDRVREISCALRENNPIPNAVDDGLASVIQSYDNIIRSAFEVERSDFQNFLLSLLDVQIRFTTPRTSGSTPRSRSMSQNRTAALNYTSR</sequence>
<dbReference type="Pfam" id="PF05192">
    <property type="entry name" value="MutS_III"/>
    <property type="match status" value="1"/>
</dbReference>
<dbReference type="SMART" id="SM00533">
    <property type="entry name" value="MUTSd"/>
    <property type="match status" value="1"/>
</dbReference>
<comment type="similarity">
    <text evidence="1">Belongs to the DNA mismatch repair MutS family.</text>
</comment>
<feature type="compositionally biased region" description="Polar residues" evidence="5">
    <location>
        <begin position="16"/>
        <end position="32"/>
    </location>
</feature>
<keyword evidence="9" id="KW-1185">Reference proteome</keyword>
<dbReference type="Gene3D" id="1.10.1420.10">
    <property type="match status" value="2"/>
</dbReference>
<name>A0AA88HXE9_ARTSF</name>
<gene>
    <name evidence="8" type="ORF">QYM36_007133</name>
</gene>
<dbReference type="Proteomes" id="UP001187531">
    <property type="component" value="Unassembled WGS sequence"/>
</dbReference>
<feature type="domain" description="DNA mismatch repair proteins mutS family" evidence="7">
    <location>
        <begin position="628"/>
        <end position="817"/>
    </location>
</feature>
<dbReference type="AlphaFoldDB" id="A0AA88HXE9"/>
<dbReference type="InterPro" id="IPR027417">
    <property type="entry name" value="P-loop_NTPase"/>
</dbReference>
<comment type="caution">
    <text evidence="8">The sequence shown here is derived from an EMBL/GenBank/DDBJ whole genome shotgun (WGS) entry which is preliminary data.</text>
</comment>
<evidence type="ECO:0000256" key="4">
    <source>
        <dbReference type="ARBA" id="ARBA00023125"/>
    </source>
</evidence>
<keyword evidence="4" id="KW-0238">DNA-binding</keyword>
<dbReference type="Pfam" id="PF05190">
    <property type="entry name" value="MutS_IV"/>
    <property type="match status" value="1"/>
</dbReference>
<evidence type="ECO:0000313" key="8">
    <source>
        <dbReference type="EMBL" id="KAK2716883.1"/>
    </source>
</evidence>
<dbReference type="InterPro" id="IPR007861">
    <property type="entry name" value="DNA_mismatch_repair_MutS_clamp"/>
</dbReference>
<evidence type="ECO:0000256" key="5">
    <source>
        <dbReference type="SAM" id="MobiDB-lite"/>
    </source>
</evidence>
<evidence type="ECO:0000259" key="6">
    <source>
        <dbReference type="SMART" id="SM00533"/>
    </source>
</evidence>
<dbReference type="Gene3D" id="3.40.50.300">
    <property type="entry name" value="P-loop containing nucleotide triphosphate hydrolases"/>
    <property type="match status" value="1"/>
</dbReference>
<feature type="compositionally biased region" description="Low complexity" evidence="5">
    <location>
        <begin position="872"/>
        <end position="883"/>
    </location>
</feature>
<evidence type="ECO:0000259" key="7">
    <source>
        <dbReference type="SMART" id="SM00534"/>
    </source>
</evidence>
<feature type="domain" description="DNA mismatch repair protein MutS core" evidence="6">
    <location>
        <begin position="288"/>
        <end position="612"/>
    </location>
</feature>
<dbReference type="GO" id="GO:0051026">
    <property type="term" value="P:chiasma assembly"/>
    <property type="evidence" value="ECO:0007669"/>
    <property type="project" value="TreeGrafter"/>
</dbReference>
<dbReference type="GO" id="GO:0005524">
    <property type="term" value="F:ATP binding"/>
    <property type="evidence" value="ECO:0007669"/>
    <property type="project" value="UniProtKB-KW"/>
</dbReference>
<dbReference type="GO" id="GO:0140664">
    <property type="term" value="F:ATP-dependent DNA damage sensor activity"/>
    <property type="evidence" value="ECO:0007669"/>
    <property type="project" value="InterPro"/>
</dbReference>
<evidence type="ECO:0000256" key="1">
    <source>
        <dbReference type="ARBA" id="ARBA00006271"/>
    </source>
</evidence>
<feature type="region of interest" description="Disordered" evidence="5">
    <location>
        <begin position="872"/>
        <end position="897"/>
    </location>
</feature>
<dbReference type="EMBL" id="JAVRJZ010000011">
    <property type="protein sequence ID" value="KAK2716883.1"/>
    <property type="molecule type" value="Genomic_DNA"/>
</dbReference>
<protein>
    <submittedName>
        <fullName evidence="8">Uncharacterized protein</fullName>
    </submittedName>
</protein>
<dbReference type="InterPro" id="IPR007696">
    <property type="entry name" value="DNA_mismatch_repair_MutS_core"/>
</dbReference>
<accession>A0AA88HXE9</accession>
<feature type="compositionally biased region" description="Polar residues" evidence="5">
    <location>
        <begin position="884"/>
        <end position="897"/>
    </location>
</feature>
<dbReference type="GO" id="GO:0006298">
    <property type="term" value="P:mismatch repair"/>
    <property type="evidence" value="ECO:0007669"/>
    <property type="project" value="InterPro"/>
</dbReference>
<feature type="region of interest" description="Disordered" evidence="5">
    <location>
        <begin position="16"/>
        <end position="39"/>
    </location>
</feature>
<dbReference type="GO" id="GO:0005634">
    <property type="term" value="C:nucleus"/>
    <property type="evidence" value="ECO:0007669"/>
    <property type="project" value="TreeGrafter"/>
</dbReference>
<organism evidence="8 9">
    <name type="scientific">Artemia franciscana</name>
    <name type="common">Brine shrimp</name>
    <name type="synonym">Artemia sanfranciscana</name>
    <dbReference type="NCBI Taxonomy" id="6661"/>
    <lineage>
        <taxon>Eukaryota</taxon>
        <taxon>Metazoa</taxon>
        <taxon>Ecdysozoa</taxon>
        <taxon>Arthropoda</taxon>
        <taxon>Crustacea</taxon>
        <taxon>Branchiopoda</taxon>
        <taxon>Anostraca</taxon>
        <taxon>Artemiidae</taxon>
        <taxon>Artemia</taxon>
    </lineage>
</organism>
<dbReference type="PANTHER" id="PTHR11361">
    <property type="entry name" value="DNA MISMATCH REPAIR PROTEIN MUTS FAMILY MEMBER"/>
    <property type="match status" value="1"/>
</dbReference>
<dbReference type="Pfam" id="PF00488">
    <property type="entry name" value="MutS_V"/>
    <property type="match status" value="1"/>
</dbReference>
<dbReference type="SUPFAM" id="SSF52540">
    <property type="entry name" value="P-loop containing nucleoside triphosphate hydrolases"/>
    <property type="match status" value="1"/>
</dbReference>
<evidence type="ECO:0000313" key="9">
    <source>
        <dbReference type="Proteomes" id="UP001187531"/>
    </source>
</evidence>
<evidence type="ECO:0000256" key="2">
    <source>
        <dbReference type="ARBA" id="ARBA00022741"/>
    </source>
</evidence>
<keyword evidence="2" id="KW-0547">Nucleotide-binding</keyword>
<keyword evidence="3" id="KW-0067">ATP-binding</keyword>
<evidence type="ECO:0000256" key="3">
    <source>
        <dbReference type="ARBA" id="ARBA00022840"/>
    </source>
</evidence>
<proteinExistence type="inferred from homology"/>
<dbReference type="PANTHER" id="PTHR11361:SF20">
    <property type="entry name" value="MUTS PROTEIN HOMOLOG 5"/>
    <property type="match status" value="1"/>
</dbReference>